<evidence type="ECO:0000313" key="1">
    <source>
        <dbReference type="EMBL" id="KAI5682331.1"/>
    </source>
</evidence>
<keyword evidence="2" id="KW-1185">Reference proteome</keyword>
<gene>
    <name evidence="1" type="ORF">M9H77_03559</name>
</gene>
<name>A0ACC0CC17_CATRO</name>
<proteinExistence type="predicted"/>
<organism evidence="1 2">
    <name type="scientific">Catharanthus roseus</name>
    <name type="common">Madagascar periwinkle</name>
    <name type="synonym">Vinca rosea</name>
    <dbReference type="NCBI Taxonomy" id="4058"/>
    <lineage>
        <taxon>Eukaryota</taxon>
        <taxon>Viridiplantae</taxon>
        <taxon>Streptophyta</taxon>
        <taxon>Embryophyta</taxon>
        <taxon>Tracheophyta</taxon>
        <taxon>Spermatophyta</taxon>
        <taxon>Magnoliopsida</taxon>
        <taxon>eudicotyledons</taxon>
        <taxon>Gunneridae</taxon>
        <taxon>Pentapetalae</taxon>
        <taxon>asterids</taxon>
        <taxon>lamiids</taxon>
        <taxon>Gentianales</taxon>
        <taxon>Apocynaceae</taxon>
        <taxon>Rauvolfioideae</taxon>
        <taxon>Vinceae</taxon>
        <taxon>Catharanthinae</taxon>
        <taxon>Catharanthus</taxon>
    </lineage>
</organism>
<evidence type="ECO:0000313" key="2">
    <source>
        <dbReference type="Proteomes" id="UP001060085"/>
    </source>
</evidence>
<dbReference type="Proteomes" id="UP001060085">
    <property type="component" value="Linkage Group LG01"/>
</dbReference>
<accession>A0ACC0CC17</accession>
<dbReference type="EMBL" id="CM044701">
    <property type="protein sequence ID" value="KAI5682331.1"/>
    <property type="molecule type" value="Genomic_DNA"/>
</dbReference>
<reference evidence="2" key="1">
    <citation type="journal article" date="2023" name="Nat. Plants">
        <title>Single-cell RNA sequencing provides a high-resolution roadmap for understanding the multicellular compartmentation of specialized metabolism.</title>
        <authorList>
            <person name="Sun S."/>
            <person name="Shen X."/>
            <person name="Li Y."/>
            <person name="Li Y."/>
            <person name="Wang S."/>
            <person name="Li R."/>
            <person name="Zhang H."/>
            <person name="Shen G."/>
            <person name="Guo B."/>
            <person name="Wei J."/>
            <person name="Xu J."/>
            <person name="St-Pierre B."/>
            <person name="Chen S."/>
            <person name="Sun C."/>
        </authorList>
    </citation>
    <scope>NUCLEOTIDE SEQUENCE [LARGE SCALE GENOMIC DNA]</scope>
</reference>
<sequence length="319" mass="36874">MAGISNLPYVEGSSKNRPPLFNGTNYTFWKLRIKIYIFSINFDLWSIVEKGPFVPQKDGGVKKKGFNEKGKKPPFKKVGQSSSLFKARCFECNSTNHLVADCPKAIEKEKRALKAKLEAIKKKKKGLLKQRISKTCFREKNLCKKVLSLEKCMVDYNDLKKKVNDLTMCIEKLTKRKENFEKLLGSQRSPFDKNVKNANVGREENYEEGGSSRGGRTGKGKGKKVESEVRLPERFISVKEAANFEEWTRKMRKIAPSHRVDLSDMECMEIIPNLFEDIGWGHLLTVNELYYPEMIYEFYSNLHKGRVQKQGNITYHVYF</sequence>
<comment type="caution">
    <text evidence="1">The sequence shown here is derived from an EMBL/GenBank/DDBJ whole genome shotgun (WGS) entry which is preliminary data.</text>
</comment>
<protein>
    <submittedName>
        <fullName evidence="1">Uncharacterized protein</fullName>
    </submittedName>
</protein>